<name>A0A3Q3AYP4_KRYMA</name>
<keyword evidence="1 3" id="KW-0732">Signal</keyword>
<evidence type="ECO:0000256" key="3">
    <source>
        <dbReference type="SAM" id="SignalP"/>
    </source>
</evidence>
<dbReference type="GO" id="GO:0005886">
    <property type="term" value="C:plasma membrane"/>
    <property type="evidence" value="ECO:0007669"/>
    <property type="project" value="TreeGrafter"/>
</dbReference>
<organism evidence="5 6">
    <name type="scientific">Kryptolebias marmoratus</name>
    <name type="common">Mangrove killifish</name>
    <name type="synonym">Rivulus marmoratus</name>
    <dbReference type="NCBI Taxonomy" id="37003"/>
    <lineage>
        <taxon>Eukaryota</taxon>
        <taxon>Metazoa</taxon>
        <taxon>Chordata</taxon>
        <taxon>Craniata</taxon>
        <taxon>Vertebrata</taxon>
        <taxon>Euteleostomi</taxon>
        <taxon>Actinopterygii</taxon>
        <taxon>Neopterygii</taxon>
        <taxon>Teleostei</taxon>
        <taxon>Neoteleostei</taxon>
        <taxon>Acanthomorphata</taxon>
        <taxon>Ovalentaria</taxon>
        <taxon>Atherinomorphae</taxon>
        <taxon>Cyprinodontiformes</taxon>
        <taxon>Rivulidae</taxon>
        <taxon>Kryptolebias</taxon>
    </lineage>
</organism>
<dbReference type="PANTHER" id="PTHR23268:SF117">
    <property type="entry name" value="T CELL RECEPTOR BETA VARIABLE 29-1"/>
    <property type="match status" value="1"/>
</dbReference>
<dbReference type="Pfam" id="PF07686">
    <property type="entry name" value="V-set"/>
    <property type="match status" value="1"/>
</dbReference>
<dbReference type="OMA" id="CCATNEK"/>
<dbReference type="InterPro" id="IPR036179">
    <property type="entry name" value="Ig-like_dom_sf"/>
</dbReference>
<feature type="signal peptide" evidence="3">
    <location>
        <begin position="1"/>
        <end position="26"/>
    </location>
</feature>
<dbReference type="GO" id="GO:0007166">
    <property type="term" value="P:cell surface receptor signaling pathway"/>
    <property type="evidence" value="ECO:0007669"/>
    <property type="project" value="TreeGrafter"/>
</dbReference>
<dbReference type="Ensembl" id="ENSKMAT00000022613.1">
    <property type="protein sequence ID" value="ENSKMAP00000022328.1"/>
    <property type="gene ID" value="ENSKMAG00000016563.1"/>
</dbReference>
<evidence type="ECO:0000256" key="1">
    <source>
        <dbReference type="ARBA" id="ARBA00022729"/>
    </source>
</evidence>
<dbReference type="SMART" id="SM00409">
    <property type="entry name" value="IG"/>
    <property type="match status" value="1"/>
</dbReference>
<accession>A0A3Q3AYP4</accession>
<keyword evidence="6" id="KW-1185">Reference proteome</keyword>
<feature type="chain" id="PRO_5018750729" description="Ig-like domain-containing protein" evidence="3">
    <location>
        <begin position="27"/>
        <end position="252"/>
    </location>
</feature>
<reference evidence="5" key="2">
    <citation type="submission" date="2025-09" db="UniProtKB">
        <authorList>
            <consortium name="Ensembl"/>
        </authorList>
    </citation>
    <scope>IDENTIFICATION</scope>
</reference>
<dbReference type="InterPro" id="IPR050413">
    <property type="entry name" value="TCR_beta_variable"/>
</dbReference>
<evidence type="ECO:0000313" key="5">
    <source>
        <dbReference type="Ensembl" id="ENSKMAP00000022328.1"/>
    </source>
</evidence>
<dbReference type="SUPFAM" id="SSF48726">
    <property type="entry name" value="Immunoglobulin"/>
    <property type="match status" value="2"/>
</dbReference>
<dbReference type="PANTHER" id="PTHR23268">
    <property type="entry name" value="T-CELL RECEPTOR BETA CHAIN"/>
    <property type="match status" value="1"/>
</dbReference>
<reference evidence="5" key="1">
    <citation type="submission" date="2025-08" db="UniProtKB">
        <authorList>
            <consortium name="Ensembl"/>
        </authorList>
    </citation>
    <scope>IDENTIFICATION</scope>
</reference>
<sequence length="252" mass="28830">MTVADDLPPFLVLFFAFCFLSGVCESVLITQWPRYISTRSNDSVEMHCYQNDTNYQYLYWYKQLKGRYIQQIVYLVVKSSNFEKDFQTGFKAEQLNDKQWSLTISSIQEKDEAVYLCAASSTAYFGAGTKLTVLEEGINITEPKVEIIQPSKKECRDKNNKRKKTLLCVASDFYPDHVTLSWETIGGEMLGSVATDSAARRNGMFYKLTSRLRVPAHQWFNPGIEFKCTVNFFNGSGTEAFFAVVKCMLLKT</sequence>
<feature type="domain" description="Ig-like" evidence="4">
    <location>
        <begin position="8"/>
        <end position="134"/>
    </location>
</feature>
<dbReference type="Gene3D" id="2.60.40.10">
    <property type="entry name" value="Immunoglobulins"/>
    <property type="match status" value="2"/>
</dbReference>
<dbReference type="Proteomes" id="UP000264800">
    <property type="component" value="Unplaced"/>
</dbReference>
<dbReference type="GeneTree" id="ENSGT00940000164625"/>
<proteinExistence type="predicted"/>
<evidence type="ECO:0000259" key="4">
    <source>
        <dbReference type="PROSITE" id="PS50835"/>
    </source>
</evidence>
<dbReference type="Pfam" id="PF07654">
    <property type="entry name" value="C1-set"/>
    <property type="match status" value="1"/>
</dbReference>
<dbReference type="InterPro" id="IPR013106">
    <property type="entry name" value="Ig_V-set"/>
</dbReference>
<dbReference type="AlphaFoldDB" id="A0A3Q3AYP4"/>
<dbReference type="PROSITE" id="PS50835">
    <property type="entry name" value="IG_LIKE"/>
    <property type="match status" value="2"/>
</dbReference>
<dbReference type="InterPro" id="IPR013783">
    <property type="entry name" value="Ig-like_fold"/>
</dbReference>
<evidence type="ECO:0000313" key="6">
    <source>
        <dbReference type="Proteomes" id="UP000264800"/>
    </source>
</evidence>
<feature type="domain" description="Ig-like" evidence="4">
    <location>
        <begin position="143"/>
        <end position="245"/>
    </location>
</feature>
<dbReference type="InterPro" id="IPR003599">
    <property type="entry name" value="Ig_sub"/>
</dbReference>
<dbReference type="InterPro" id="IPR007110">
    <property type="entry name" value="Ig-like_dom"/>
</dbReference>
<dbReference type="GO" id="GO:0002376">
    <property type="term" value="P:immune system process"/>
    <property type="evidence" value="ECO:0007669"/>
    <property type="project" value="UniProtKB-KW"/>
</dbReference>
<keyword evidence="2" id="KW-0391">Immunity</keyword>
<dbReference type="SMART" id="SM00407">
    <property type="entry name" value="IGc1"/>
    <property type="match status" value="1"/>
</dbReference>
<protein>
    <recommendedName>
        <fullName evidence="4">Ig-like domain-containing protein</fullName>
    </recommendedName>
</protein>
<dbReference type="InterPro" id="IPR003597">
    <property type="entry name" value="Ig_C1-set"/>
</dbReference>
<evidence type="ECO:0000256" key="2">
    <source>
        <dbReference type="ARBA" id="ARBA00022859"/>
    </source>
</evidence>